<evidence type="ECO:0000313" key="2">
    <source>
        <dbReference type="Proteomes" id="UP001500711"/>
    </source>
</evidence>
<evidence type="ECO:0008006" key="3">
    <source>
        <dbReference type="Google" id="ProtNLM"/>
    </source>
</evidence>
<sequence length="273" mass="30856">MESATLHTMARRYLRSRNGKLYAEYAALPPESRRRLGDYTDEEKRIFPRQNVVAAMLREVERLDPDDLPPPDRLAAALATAATTAQSIFTTDLGPSEAATAAAERELFRRSIKSWPAAKDLVVEPLGYRRVFSDEEVAGWRHRLEQRWGLQQTMWHPLITQDVPEDVLVVDASAMWDGPGIELVREALAGMGLRRVVEVREHGDPGSLLDLDLFEPVYTGAEGVWTDDTLDWIAYASHESSVAFAGTLADRLRATWTDLDDWGWVPWWDQPAK</sequence>
<protein>
    <recommendedName>
        <fullName evidence="3">DUF4253 domain-containing protein</fullName>
    </recommendedName>
</protein>
<evidence type="ECO:0000313" key="1">
    <source>
        <dbReference type="EMBL" id="GAA3682742.1"/>
    </source>
</evidence>
<accession>A0ABP7CAK5</accession>
<gene>
    <name evidence="1" type="ORF">GCM10022267_81910</name>
</gene>
<dbReference type="EMBL" id="BAABBE010000041">
    <property type="protein sequence ID" value="GAA3682742.1"/>
    <property type="molecule type" value="Genomic_DNA"/>
</dbReference>
<dbReference type="Proteomes" id="UP001500711">
    <property type="component" value="Unassembled WGS sequence"/>
</dbReference>
<proteinExistence type="predicted"/>
<keyword evidence="2" id="KW-1185">Reference proteome</keyword>
<comment type="caution">
    <text evidence="1">The sequence shown here is derived from an EMBL/GenBank/DDBJ whole genome shotgun (WGS) entry which is preliminary data.</text>
</comment>
<dbReference type="RefSeq" id="WP_346136311.1">
    <property type="nucleotide sequence ID" value="NZ_BAABBE010000041.1"/>
</dbReference>
<organism evidence="1 2">
    <name type="scientific">Lentzea roselyniae</name>
    <dbReference type="NCBI Taxonomy" id="531940"/>
    <lineage>
        <taxon>Bacteria</taxon>
        <taxon>Bacillati</taxon>
        <taxon>Actinomycetota</taxon>
        <taxon>Actinomycetes</taxon>
        <taxon>Pseudonocardiales</taxon>
        <taxon>Pseudonocardiaceae</taxon>
        <taxon>Lentzea</taxon>
    </lineage>
</organism>
<reference evidence="2" key="1">
    <citation type="journal article" date="2019" name="Int. J. Syst. Evol. Microbiol.">
        <title>The Global Catalogue of Microorganisms (GCM) 10K type strain sequencing project: providing services to taxonomists for standard genome sequencing and annotation.</title>
        <authorList>
            <consortium name="The Broad Institute Genomics Platform"/>
            <consortium name="The Broad Institute Genome Sequencing Center for Infectious Disease"/>
            <person name="Wu L."/>
            <person name="Ma J."/>
        </authorList>
    </citation>
    <scope>NUCLEOTIDE SEQUENCE [LARGE SCALE GENOMIC DNA]</scope>
    <source>
        <strain evidence="2">JCM 17494</strain>
    </source>
</reference>
<name>A0ABP7CAK5_9PSEU</name>